<sequence>MKSTNYLGFVFLFLGIGTGIVSANGTYQPNEEKYVCIVYDRSTRFEFTVKNLNSEKAFDLDDDDCAFRLKNEINGYDQGGESEIARWRFRSDPGNGGNC</sequence>
<dbReference type="Proteomes" id="UP001148629">
    <property type="component" value="Unassembled WGS sequence"/>
</dbReference>
<protein>
    <submittedName>
        <fullName evidence="1">Uncharacterized protein</fullName>
    </submittedName>
</protein>
<accession>A0ACC1SNN5</accession>
<keyword evidence="2" id="KW-1185">Reference proteome</keyword>
<organism evidence="1 2">
    <name type="scientific">Fusarium decemcellulare</name>
    <dbReference type="NCBI Taxonomy" id="57161"/>
    <lineage>
        <taxon>Eukaryota</taxon>
        <taxon>Fungi</taxon>
        <taxon>Dikarya</taxon>
        <taxon>Ascomycota</taxon>
        <taxon>Pezizomycotina</taxon>
        <taxon>Sordariomycetes</taxon>
        <taxon>Hypocreomycetidae</taxon>
        <taxon>Hypocreales</taxon>
        <taxon>Nectriaceae</taxon>
        <taxon>Fusarium</taxon>
        <taxon>Fusarium decemcellulare species complex</taxon>
    </lineage>
</organism>
<evidence type="ECO:0000313" key="2">
    <source>
        <dbReference type="Proteomes" id="UP001148629"/>
    </source>
</evidence>
<proteinExistence type="predicted"/>
<reference evidence="1" key="1">
    <citation type="submission" date="2022-08" db="EMBL/GenBank/DDBJ databases">
        <title>Genome Sequence of Fusarium decemcellulare.</title>
        <authorList>
            <person name="Buettner E."/>
        </authorList>
    </citation>
    <scope>NUCLEOTIDE SEQUENCE</scope>
    <source>
        <strain evidence="1">Babe19</strain>
    </source>
</reference>
<gene>
    <name evidence="1" type="ORF">NM208_g3608</name>
</gene>
<name>A0ACC1SNN5_9HYPO</name>
<dbReference type="EMBL" id="JANRMS010000247">
    <property type="protein sequence ID" value="KAJ3543373.1"/>
    <property type="molecule type" value="Genomic_DNA"/>
</dbReference>
<evidence type="ECO:0000313" key="1">
    <source>
        <dbReference type="EMBL" id="KAJ3543373.1"/>
    </source>
</evidence>
<comment type="caution">
    <text evidence="1">The sequence shown here is derived from an EMBL/GenBank/DDBJ whole genome shotgun (WGS) entry which is preliminary data.</text>
</comment>